<dbReference type="EMBL" id="JARBHB010000005">
    <property type="protein sequence ID" value="KAJ8883828.1"/>
    <property type="molecule type" value="Genomic_DNA"/>
</dbReference>
<protein>
    <submittedName>
        <fullName evidence="1">Uncharacterized protein</fullName>
    </submittedName>
</protein>
<accession>A0ABQ9HHL3</accession>
<comment type="caution">
    <text evidence="1">The sequence shown here is derived from an EMBL/GenBank/DDBJ whole genome shotgun (WGS) entry which is preliminary data.</text>
</comment>
<name>A0ABQ9HHL3_9NEOP</name>
<keyword evidence="2" id="KW-1185">Reference proteome</keyword>
<reference evidence="1 2" key="1">
    <citation type="submission" date="2023-02" db="EMBL/GenBank/DDBJ databases">
        <title>LHISI_Scaffold_Assembly.</title>
        <authorList>
            <person name="Stuart O.P."/>
            <person name="Cleave R."/>
            <person name="Magrath M.J.L."/>
            <person name="Mikheyev A.S."/>
        </authorList>
    </citation>
    <scope>NUCLEOTIDE SEQUENCE [LARGE SCALE GENOMIC DNA]</scope>
    <source>
        <strain evidence="1">Daus_M_001</strain>
        <tissue evidence="1">Leg muscle</tissue>
    </source>
</reference>
<gene>
    <name evidence="1" type="ORF">PR048_015683</name>
</gene>
<sequence length="108" mass="12206">MQHVARSEVSVAIEEETIIDVRIVAKAKHILGKRIEKLCLLLHLSLKIYNSLAIHLQIAAPAFTWLNQTCLNIWKKVELKIPVDIKITSSDILRANQEGFIVELAIVL</sequence>
<dbReference type="Proteomes" id="UP001159363">
    <property type="component" value="Chromosome 4"/>
</dbReference>
<evidence type="ECO:0000313" key="1">
    <source>
        <dbReference type="EMBL" id="KAJ8883828.1"/>
    </source>
</evidence>
<evidence type="ECO:0000313" key="2">
    <source>
        <dbReference type="Proteomes" id="UP001159363"/>
    </source>
</evidence>
<organism evidence="1 2">
    <name type="scientific">Dryococelus australis</name>
    <dbReference type="NCBI Taxonomy" id="614101"/>
    <lineage>
        <taxon>Eukaryota</taxon>
        <taxon>Metazoa</taxon>
        <taxon>Ecdysozoa</taxon>
        <taxon>Arthropoda</taxon>
        <taxon>Hexapoda</taxon>
        <taxon>Insecta</taxon>
        <taxon>Pterygota</taxon>
        <taxon>Neoptera</taxon>
        <taxon>Polyneoptera</taxon>
        <taxon>Phasmatodea</taxon>
        <taxon>Verophasmatodea</taxon>
        <taxon>Anareolatae</taxon>
        <taxon>Phasmatidae</taxon>
        <taxon>Eurycanthinae</taxon>
        <taxon>Dryococelus</taxon>
    </lineage>
</organism>
<proteinExistence type="predicted"/>